<keyword evidence="2" id="KW-1185">Reference proteome</keyword>
<evidence type="ECO:0000313" key="1">
    <source>
        <dbReference type="EMBL" id="MFK2917819.1"/>
    </source>
</evidence>
<dbReference type="RefSeq" id="WP_379986613.1">
    <property type="nucleotide sequence ID" value="NZ_JADIKD010000010.1"/>
</dbReference>
<name>A0ABW8K4J2_9GAMM</name>
<accession>A0ABW8K4J2</accession>
<comment type="caution">
    <text evidence="1">The sequence shown here is derived from an EMBL/GenBank/DDBJ whole genome shotgun (WGS) entry which is preliminary data.</text>
</comment>
<gene>
    <name evidence="1" type="ORF">ISS97_11155</name>
</gene>
<proteinExistence type="predicted"/>
<reference evidence="1 2" key="1">
    <citation type="submission" date="2020-10" db="EMBL/GenBank/DDBJ databases">
        <title>Phylogeny of dyella-like bacteria.</title>
        <authorList>
            <person name="Fu J."/>
        </authorList>
    </citation>
    <scope>NUCLEOTIDE SEQUENCE [LARGE SCALE GENOMIC DNA]</scope>
    <source>
        <strain evidence="1 2">BB4</strain>
    </source>
</reference>
<dbReference type="EMBL" id="JADIKD010000010">
    <property type="protein sequence ID" value="MFK2917819.1"/>
    <property type="molecule type" value="Genomic_DNA"/>
</dbReference>
<sequence>MWMVLRRRQSQVPGANSTVPMTLELGGLRLTLLHRHAPDASNAWCRNALMADAHCKTEQRELRAKGALLSAVDLQAWHGKLPAFLAGERTELHLCADGDCVGLYLQRPLRDDMTAVTVVLLDPQIYAAADRQVDEYRTRNSALFLVTPGQLMRFGADLEQAMQGFPVYPGHAVGQTA</sequence>
<organism evidence="1 2">
    <name type="scientific">Dyella koreensis</name>
    <dbReference type="NCBI Taxonomy" id="311235"/>
    <lineage>
        <taxon>Bacteria</taxon>
        <taxon>Pseudomonadati</taxon>
        <taxon>Pseudomonadota</taxon>
        <taxon>Gammaproteobacteria</taxon>
        <taxon>Lysobacterales</taxon>
        <taxon>Rhodanobacteraceae</taxon>
        <taxon>Dyella</taxon>
    </lineage>
</organism>
<protein>
    <submittedName>
        <fullName evidence="1">Uncharacterized protein</fullName>
    </submittedName>
</protein>
<dbReference type="Proteomes" id="UP001620408">
    <property type="component" value="Unassembled WGS sequence"/>
</dbReference>
<evidence type="ECO:0000313" key="2">
    <source>
        <dbReference type="Proteomes" id="UP001620408"/>
    </source>
</evidence>